<evidence type="ECO:0000256" key="1">
    <source>
        <dbReference type="ARBA" id="ARBA00004123"/>
    </source>
</evidence>
<dbReference type="GO" id="GO:0000976">
    <property type="term" value="F:transcription cis-regulatory region binding"/>
    <property type="evidence" value="ECO:0007669"/>
    <property type="project" value="TreeGrafter"/>
</dbReference>
<protein>
    <recommendedName>
        <fullName evidence="7">Zn(2)-C6 fungal-type domain-containing protein</fullName>
    </recommendedName>
</protein>
<dbReference type="InterPro" id="IPR051089">
    <property type="entry name" value="prtT"/>
</dbReference>
<organism evidence="8 9">
    <name type="scientific">Phialocephala subalpina</name>
    <dbReference type="NCBI Taxonomy" id="576137"/>
    <lineage>
        <taxon>Eukaryota</taxon>
        <taxon>Fungi</taxon>
        <taxon>Dikarya</taxon>
        <taxon>Ascomycota</taxon>
        <taxon>Pezizomycotina</taxon>
        <taxon>Leotiomycetes</taxon>
        <taxon>Helotiales</taxon>
        <taxon>Mollisiaceae</taxon>
        <taxon>Phialocephala</taxon>
        <taxon>Phialocephala fortinii species complex</taxon>
    </lineage>
</organism>
<keyword evidence="5" id="KW-0539">Nucleus</keyword>
<evidence type="ECO:0000256" key="5">
    <source>
        <dbReference type="ARBA" id="ARBA00023242"/>
    </source>
</evidence>
<sequence>METTRPRDHEKAKRACNECRQQKLRCDVVKEPFSSCSRCRRLRLVCKIDPSFKRVEKRKSKLDRLQLADIRPQPSSAETSAVEVQSAFAANPHSIVEIGPSPGNALPTLPTRLEDLPSVTGLPEASQLPTQPTISQYSPDSSGPHQPNQSVFEDLSQYGWKLDGVHLSDGDVHDLFKEFFEHYHPFLPFLNPSKPPIAFFKNSRLLFWTIVAIASRRYTRDLTLLTSLSSAVPRLMWSTLQSVSQNYHDVKALCLLCTWPFPLSSSSRDCTFMLGGTMIHLAMQMGLHVPGRAQDFSQFRLQISEEEVQDRIMTWNIVKVVSQTLATSYGQPSITPFALQAHPDDIREDGPLDNLKYRLHIERFCHRVTNSLQHLPSVTRGTENPEWQEFESLKRDVIHLELALRNSTANDVIAVYAMCAKLHLHLFALFDCPTTPDYVDNLKMLHEVCEALLYRVSMSEKFMKYCPKYVFWMTLAAAFTICKLLSSTFADYLDVVTSKQLFNTAVSAIRQMSVSNNDLAGRLAEVLVQLRARATQTKSPGSSNNGWQSLGIKVRSRMSVSITYDSLWEWRNGFLPWHDAKDATSPLNQPSSILPTGKSPSNFHNNALSSITTPQNFDLTDLIFDDLYPMNYIVENAGATGYF</sequence>
<dbReference type="SUPFAM" id="SSF57701">
    <property type="entry name" value="Zn2/Cys6 DNA-binding domain"/>
    <property type="match status" value="1"/>
</dbReference>
<dbReference type="InterPro" id="IPR036864">
    <property type="entry name" value="Zn2-C6_fun-type_DNA-bd_sf"/>
</dbReference>
<dbReference type="PANTHER" id="PTHR31845:SF21">
    <property type="entry name" value="REGULATORY PROTEIN LEU3"/>
    <property type="match status" value="1"/>
</dbReference>
<dbReference type="PROSITE" id="PS50048">
    <property type="entry name" value="ZN2_CY6_FUNGAL_2"/>
    <property type="match status" value="1"/>
</dbReference>
<keyword evidence="3" id="KW-0238">DNA-binding</keyword>
<evidence type="ECO:0000313" key="8">
    <source>
        <dbReference type="EMBL" id="CZR50346.1"/>
    </source>
</evidence>
<reference evidence="8 9" key="1">
    <citation type="submission" date="2016-03" db="EMBL/GenBank/DDBJ databases">
        <authorList>
            <person name="Ploux O."/>
        </authorList>
    </citation>
    <scope>NUCLEOTIDE SEQUENCE [LARGE SCALE GENOMIC DNA]</scope>
    <source>
        <strain evidence="8 9">UAMH 11012</strain>
    </source>
</reference>
<gene>
    <name evidence="8" type="ORF">PAC_00218</name>
</gene>
<keyword evidence="2" id="KW-0805">Transcription regulation</keyword>
<dbReference type="PANTHER" id="PTHR31845">
    <property type="entry name" value="FINGER DOMAIN PROTEIN, PUTATIVE-RELATED"/>
    <property type="match status" value="1"/>
</dbReference>
<dbReference type="STRING" id="576137.A0A1L7WC29"/>
<dbReference type="GO" id="GO:0008270">
    <property type="term" value="F:zinc ion binding"/>
    <property type="evidence" value="ECO:0007669"/>
    <property type="project" value="InterPro"/>
</dbReference>
<dbReference type="GO" id="GO:0000981">
    <property type="term" value="F:DNA-binding transcription factor activity, RNA polymerase II-specific"/>
    <property type="evidence" value="ECO:0007669"/>
    <property type="project" value="InterPro"/>
</dbReference>
<proteinExistence type="predicted"/>
<feature type="region of interest" description="Disordered" evidence="6">
    <location>
        <begin position="109"/>
        <end position="149"/>
    </location>
</feature>
<evidence type="ECO:0000256" key="6">
    <source>
        <dbReference type="SAM" id="MobiDB-lite"/>
    </source>
</evidence>
<dbReference type="OrthoDB" id="3163292at2759"/>
<dbReference type="CDD" id="cd00067">
    <property type="entry name" value="GAL4"/>
    <property type="match status" value="1"/>
</dbReference>
<name>A0A1L7WC29_9HELO</name>
<dbReference type="EMBL" id="FJOG01000001">
    <property type="protein sequence ID" value="CZR50346.1"/>
    <property type="molecule type" value="Genomic_DNA"/>
</dbReference>
<dbReference type="Pfam" id="PF00172">
    <property type="entry name" value="Zn_clus"/>
    <property type="match status" value="1"/>
</dbReference>
<dbReference type="InterPro" id="IPR001138">
    <property type="entry name" value="Zn2Cys6_DnaBD"/>
</dbReference>
<feature type="compositionally biased region" description="Polar residues" evidence="6">
    <location>
        <begin position="127"/>
        <end position="149"/>
    </location>
</feature>
<dbReference type="CDD" id="cd12148">
    <property type="entry name" value="fungal_TF_MHR"/>
    <property type="match status" value="1"/>
</dbReference>
<evidence type="ECO:0000256" key="4">
    <source>
        <dbReference type="ARBA" id="ARBA00023163"/>
    </source>
</evidence>
<dbReference type="AlphaFoldDB" id="A0A1L7WC29"/>
<dbReference type="Proteomes" id="UP000184330">
    <property type="component" value="Unassembled WGS sequence"/>
</dbReference>
<comment type="subcellular location">
    <subcellularLocation>
        <location evidence="1">Nucleus</location>
    </subcellularLocation>
</comment>
<evidence type="ECO:0000313" key="9">
    <source>
        <dbReference type="Proteomes" id="UP000184330"/>
    </source>
</evidence>
<evidence type="ECO:0000256" key="2">
    <source>
        <dbReference type="ARBA" id="ARBA00023015"/>
    </source>
</evidence>
<dbReference type="PROSITE" id="PS00463">
    <property type="entry name" value="ZN2_CY6_FUNGAL_1"/>
    <property type="match status" value="1"/>
</dbReference>
<feature type="domain" description="Zn(2)-C6 fungal-type" evidence="7">
    <location>
        <begin position="15"/>
        <end position="48"/>
    </location>
</feature>
<evidence type="ECO:0000256" key="3">
    <source>
        <dbReference type="ARBA" id="ARBA00023125"/>
    </source>
</evidence>
<evidence type="ECO:0000259" key="7">
    <source>
        <dbReference type="PROSITE" id="PS50048"/>
    </source>
</evidence>
<keyword evidence="9" id="KW-1185">Reference proteome</keyword>
<dbReference type="SMART" id="SM00066">
    <property type="entry name" value="GAL4"/>
    <property type="match status" value="1"/>
</dbReference>
<dbReference type="Gene3D" id="4.10.240.10">
    <property type="entry name" value="Zn(2)-C6 fungal-type DNA-binding domain"/>
    <property type="match status" value="1"/>
</dbReference>
<accession>A0A1L7WC29</accession>
<dbReference type="GO" id="GO:0005634">
    <property type="term" value="C:nucleus"/>
    <property type="evidence" value="ECO:0007669"/>
    <property type="project" value="UniProtKB-SubCell"/>
</dbReference>
<keyword evidence="4" id="KW-0804">Transcription</keyword>